<accession>A0A4S4L2W5</accession>
<keyword evidence="3" id="KW-1185">Reference proteome</keyword>
<comment type="caution">
    <text evidence="2">The sequence shown here is derived from an EMBL/GenBank/DDBJ whole genome shotgun (WGS) entry which is preliminary data.</text>
</comment>
<reference evidence="2 3" key="1">
    <citation type="submission" date="2019-02" db="EMBL/GenBank/DDBJ databases">
        <title>Genome sequencing of the rare red list fungi Phellinidium pouzarii.</title>
        <authorList>
            <person name="Buettner E."/>
            <person name="Kellner H."/>
        </authorList>
    </citation>
    <scope>NUCLEOTIDE SEQUENCE [LARGE SCALE GENOMIC DNA]</scope>
    <source>
        <strain evidence="2 3">DSM 108285</strain>
    </source>
</reference>
<proteinExistence type="predicted"/>
<evidence type="ECO:0000256" key="1">
    <source>
        <dbReference type="SAM" id="MobiDB-lite"/>
    </source>
</evidence>
<dbReference type="AlphaFoldDB" id="A0A4S4L2W5"/>
<gene>
    <name evidence="2" type="ORF">EW145_g4658</name>
</gene>
<name>A0A4S4L2W5_9AGAM</name>
<sequence length="207" mass="23179">MPASAPSQSTPSSTDTFPPILSRSSSPSPSSSQSKEDDSKYLSDYIRPREVVWINVDGSSWKMAVVKSGPYTSAQMRGYTCPLLALSALKLATFWRVHFIDETEHVWSIYVSAALCNVLPDTSAVRDYLRATGSITGSNVTLTRGVPRVMRTYMRKADALVVCGFCKSGEMWYWEQVFRLCAGGDQQCLKCMERCFLEQCAWYSTMR</sequence>
<dbReference type="EMBL" id="SGPK01000248">
    <property type="protein sequence ID" value="THH05625.1"/>
    <property type="molecule type" value="Genomic_DNA"/>
</dbReference>
<evidence type="ECO:0000313" key="2">
    <source>
        <dbReference type="EMBL" id="THH05625.1"/>
    </source>
</evidence>
<dbReference type="Proteomes" id="UP000308199">
    <property type="component" value="Unassembled WGS sequence"/>
</dbReference>
<protein>
    <submittedName>
        <fullName evidence="2">Uncharacterized protein</fullName>
    </submittedName>
</protein>
<evidence type="ECO:0000313" key="3">
    <source>
        <dbReference type="Proteomes" id="UP000308199"/>
    </source>
</evidence>
<feature type="region of interest" description="Disordered" evidence="1">
    <location>
        <begin position="1"/>
        <end position="41"/>
    </location>
</feature>
<feature type="compositionally biased region" description="Low complexity" evidence="1">
    <location>
        <begin position="1"/>
        <end position="33"/>
    </location>
</feature>
<organism evidence="2 3">
    <name type="scientific">Phellinidium pouzarii</name>
    <dbReference type="NCBI Taxonomy" id="167371"/>
    <lineage>
        <taxon>Eukaryota</taxon>
        <taxon>Fungi</taxon>
        <taxon>Dikarya</taxon>
        <taxon>Basidiomycota</taxon>
        <taxon>Agaricomycotina</taxon>
        <taxon>Agaricomycetes</taxon>
        <taxon>Hymenochaetales</taxon>
        <taxon>Hymenochaetaceae</taxon>
        <taxon>Phellinidium</taxon>
    </lineage>
</organism>